<evidence type="ECO:0000313" key="3">
    <source>
        <dbReference type="Proteomes" id="UP000011115"/>
    </source>
</evidence>
<dbReference type="HOGENOM" id="CLU_028647_6_0_1"/>
<feature type="compositionally biased region" description="Basic and acidic residues" evidence="1">
    <location>
        <begin position="114"/>
        <end position="129"/>
    </location>
</feature>
<sequence>MATLLQHVKPWMQHSITESEARMAQMMDQKAHAVHKSLDAFDLIVLERPPAPTIDMTTFQQELASLCADVVAFLAPHRLSQSAPMTSDDKVVMIALFGDAMPLLDSSHTFGKCHRSDRTSDDVEAPRLRKKERQQLEEDTRVSLLDKEMRQQWAREISVGPFGSVSTIEGTVIVNWSATDGVPSVDRACSEKPDPPTS</sequence>
<proteinExistence type="predicted"/>
<keyword evidence="3" id="KW-1185">Reference proteome</keyword>
<dbReference type="Proteomes" id="UP000011115">
    <property type="component" value="Unassembled WGS sequence"/>
</dbReference>
<reference evidence="2" key="2">
    <citation type="submission" date="2015-06" db="UniProtKB">
        <authorList>
            <consortium name="EnsemblPlants"/>
        </authorList>
    </citation>
    <scope>IDENTIFICATION</scope>
    <source>
        <strain evidence="2">DM1-3 516 R44</strain>
    </source>
</reference>
<dbReference type="InParanoid" id="M1DSJ7"/>
<dbReference type="EnsemblPlants" id="PGSC0003DMT400093718">
    <property type="protein sequence ID" value="PGSC0003DMT400093718"/>
    <property type="gene ID" value="PGSC0003DMG400043289"/>
</dbReference>
<protein>
    <submittedName>
        <fullName evidence="2">Integrase core domain containing protein</fullName>
    </submittedName>
</protein>
<evidence type="ECO:0000256" key="1">
    <source>
        <dbReference type="SAM" id="MobiDB-lite"/>
    </source>
</evidence>
<evidence type="ECO:0000313" key="2">
    <source>
        <dbReference type="EnsemblPlants" id="PGSC0003DMT400093718"/>
    </source>
</evidence>
<dbReference type="PaxDb" id="4113-PGSC0003DMT400093718"/>
<accession>M1DSJ7</accession>
<name>M1DSJ7_SOLTU</name>
<organism evidence="2 3">
    <name type="scientific">Solanum tuberosum</name>
    <name type="common">Potato</name>
    <dbReference type="NCBI Taxonomy" id="4113"/>
    <lineage>
        <taxon>Eukaryota</taxon>
        <taxon>Viridiplantae</taxon>
        <taxon>Streptophyta</taxon>
        <taxon>Embryophyta</taxon>
        <taxon>Tracheophyta</taxon>
        <taxon>Spermatophyta</taxon>
        <taxon>Magnoliopsida</taxon>
        <taxon>eudicotyledons</taxon>
        <taxon>Gunneridae</taxon>
        <taxon>Pentapetalae</taxon>
        <taxon>asterids</taxon>
        <taxon>lamiids</taxon>
        <taxon>Solanales</taxon>
        <taxon>Solanaceae</taxon>
        <taxon>Solanoideae</taxon>
        <taxon>Solaneae</taxon>
        <taxon>Solanum</taxon>
    </lineage>
</organism>
<dbReference type="Gramene" id="PGSC0003DMT400093718">
    <property type="protein sequence ID" value="PGSC0003DMT400093718"/>
    <property type="gene ID" value="PGSC0003DMG400043289"/>
</dbReference>
<reference evidence="3" key="1">
    <citation type="journal article" date="2011" name="Nature">
        <title>Genome sequence and analysis of the tuber crop potato.</title>
        <authorList>
            <consortium name="The Potato Genome Sequencing Consortium"/>
        </authorList>
    </citation>
    <scope>NUCLEOTIDE SEQUENCE [LARGE SCALE GENOMIC DNA]</scope>
    <source>
        <strain evidence="3">cv. DM1-3 516 R44</strain>
    </source>
</reference>
<feature type="region of interest" description="Disordered" evidence="1">
    <location>
        <begin position="108"/>
        <end position="129"/>
    </location>
</feature>
<dbReference type="AlphaFoldDB" id="M1DSJ7"/>